<dbReference type="AlphaFoldDB" id="A0A2K3UYE8"/>
<dbReference type="Pfam" id="PF21418">
    <property type="entry name" value="LinB-like_C"/>
    <property type="match status" value="1"/>
</dbReference>
<gene>
    <name evidence="2" type="ORF">CVO96_09320</name>
</gene>
<accession>A0A2K3UYE8</accession>
<evidence type="ECO:0000313" key="3">
    <source>
        <dbReference type="Proteomes" id="UP000236379"/>
    </source>
</evidence>
<dbReference type="InterPro" id="IPR043519">
    <property type="entry name" value="NT_sf"/>
</dbReference>
<protein>
    <recommendedName>
        <fullName evidence="1">Lincosamide nucleotidyltransferase-like C-terminal domain-containing protein</fullName>
    </recommendedName>
</protein>
<dbReference type="InterPro" id="IPR048495">
    <property type="entry name" value="LinB-like_C"/>
</dbReference>
<evidence type="ECO:0000259" key="1">
    <source>
        <dbReference type="Pfam" id="PF21418"/>
    </source>
</evidence>
<proteinExistence type="predicted"/>
<dbReference type="RefSeq" id="WP_103311994.1">
    <property type="nucleotide sequence ID" value="NZ_PPPD01000001.1"/>
</dbReference>
<name>A0A2K3UYE8_9DEIO</name>
<comment type="caution">
    <text evidence="2">The sequence shown here is derived from an EMBL/GenBank/DDBJ whole genome shotgun (WGS) entry which is preliminary data.</text>
</comment>
<dbReference type="Gene3D" id="1.20.120.330">
    <property type="entry name" value="Nucleotidyltransferases domain 2"/>
    <property type="match status" value="1"/>
</dbReference>
<reference evidence="2 3" key="1">
    <citation type="submission" date="2018-01" db="EMBL/GenBank/DDBJ databases">
        <title>Deinococcus koreensis sp. nov., a radiation-resistant bacterium isolated from river water.</title>
        <authorList>
            <person name="Choi A."/>
        </authorList>
    </citation>
    <scope>NUCLEOTIDE SEQUENCE [LARGE SCALE GENOMIC DNA]</scope>
    <source>
        <strain evidence="2 3">SJW1-2</strain>
    </source>
</reference>
<organism evidence="2 3">
    <name type="scientific">Deinococcus koreensis</name>
    <dbReference type="NCBI Taxonomy" id="2054903"/>
    <lineage>
        <taxon>Bacteria</taxon>
        <taxon>Thermotogati</taxon>
        <taxon>Deinococcota</taxon>
        <taxon>Deinococci</taxon>
        <taxon>Deinococcales</taxon>
        <taxon>Deinococcaceae</taxon>
        <taxon>Deinococcus</taxon>
    </lineage>
</organism>
<feature type="domain" description="Lincosamide nucleotidyltransferase-like C-terminal" evidence="1">
    <location>
        <begin position="149"/>
        <end position="249"/>
    </location>
</feature>
<keyword evidence="3" id="KW-1185">Reference proteome</keyword>
<evidence type="ECO:0000313" key="2">
    <source>
        <dbReference type="EMBL" id="PNY81551.1"/>
    </source>
</evidence>
<dbReference type="Gene3D" id="3.30.460.10">
    <property type="entry name" value="Beta Polymerase, domain 2"/>
    <property type="match status" value="1"/>
</dbReference>
<dbReference type="EMBL" id="PPPD01000001">
    <property type="protein sequence ID" value="PNY81551.1"/>
    <property type="molecule type" value="Genomic_DNA"/>
</dbReference>
<dbReference type="Proteomes" id="UP000236379">
    <property type="component" value="Unassembled WGS sequence"/>
</dbReference>
<dbReference type="OrthoDB" id="65410at2"/>
<sequence>MSPSGDLSRHQALDERLRAAMNRDRRITHALAYGSFTQGTADGFSDLEYWLYLSPGSVQSFDLRAWLDVMTPLTHCVVNEFGTFVGVLPGLLRVELHAVSNTELAALATWPGDHAEPARMLVKDTDGALRPLLDALAARRSDPAAEAQAVLDRLLNWLAFGLNVLSRGERVRAHELLWWVQSGLLMLARLRSGRTQHWLNATRRAELELDAASLERYAAITGGLADLERCYAGAARWTLELAEGLGLRVNAGLAQDLRSVLEA</sequence>